<dbReference type="InterPro" id="IPR058600">
    <property type="entry name" value="YhjD-like"/>
</dbReference>
<evidence type="ECO:0000256" key="1">
    <source>
        <dbReference type="SAM" id="Coils"/>
    </source>
</evidence>
<organism evidence="2 3">
    <name type="scientific">Sutcliffiella rhizosphaerae</name>
    <dbReference type="NCBI Taxonomy" id="2880967"/>
    <lineage>
        <taxon>Bacteria</taxon>
        <taxon>Bacillati</taxon>
        <taxon>Bacillota</taxon>
        <taxon>Bacilli</taxon>
        <taxon>Bacillales</taxon>
        <taxon>Bacillaceae</taxon>
        <taxon>Sutcliffiella</taxon>
    </lineage>
</organism>
<dbReference type="RefSeq" id="WP_230503988.1">
    <property type="nucleotide sequence ID" value="NZ_CAKJTJ010000031.1"/>
</dbReference>
<dbReference type="Proteomes" id="UP000789833">
    <property type="component" value="Unassembled WGS sequence"/>
</dbReference>
<sequence>MTRLTKEQLNLFEQAIYLPMLLVVLERDTSIIQTSNIKLKDPYLTLIDQTMRKVQLQLKQIKSDMKKQQMKLHKLKQDESFTLYAFLFNGYEEHHNYFNPRIRNKVNELLKHFILNDENNPILNEK</sequence>
<name>A0ABM8YSL8_9BACI</name>
<evidence type="ECO:0000313" key="2">
    <source>
        <dbReference type="EMBL" id="CAG9622974.1"/>
    </source>
</evidence>
<proteinExistence type="predicted"/>
<dbReference type="EMBL" id="CAKJTJ010000031">
    <property type="protein sequence ID" value="CAG9622974.1"/>
    <property type="molecule type" value="Genomic_DNA"/>
</dbReference>
<dbReference type="Pfam" id="PF26325">
    <property type="entry name" value="YhjD"/>
    <property type="match status" value="1"/>
</dbReference>
<evidence type="ECO:0000313" key="3">
    <source>
        <dbReference type="Proteomes" id="UP000789833"/>
    </source>
</evidence>
<keyword evidence="1" id="KW-0175">Coiled coil</keyword>
<evidence type="ECO:0008006" key="4">
    <source>
        <dbReference type="Google" id="ProtNLM"/>
    </source>
</evidence>
<comment type="caution">
    <text evidence="2">The sequence shown here is derived from an EMBL/GenBank/DDBJ whole genome shotgun (WGS) entry which is preliminary data.</text>
</comment>
<keyword evidence="3" id="KW-1185">Reference proteome</keyword>
<accession>A0ABM8YSL8</accession>
<protein>
    <recommendedName>
        <fullName evidence="4">YhjD</fullName>
    </recommendedName>
</protein>
<reference evidence="2 3" key="1">
    <citation type="submission" date="2021-10" db="EMBL/GenBank/DDBJ databases">
        <authorList>
            <person name="Criscuolo A."/>
        </authorList>
    </citation>
    <scope>NUCLEOTIDE SEQUENCE [LARGE SCALE GENOMIC DNA]</scope>
    <source>
        <strain evidence="3">CIP 111883</strain>
    </source>
</reference>
<gene>
    <name evidence="2" type="ORF">BACCIP111883_03769</name>
</gene>
<feature type="coiled-coil region" evidence="1">
    <location>
        <begin position="51"/>
        <end position="78"/>
    </location>
</feature>